<keyword evidence="1" id="KW-0548">Nucleotidyltransferase</keyword>
<organism evidence="1 2">
    <name type="scientific">Ponticaulis profundi</name>
    <dbReference type="NCBI Taxonomy" id="2665222"/>
    <lineage>
        <taxon>Bacteria</taxon>
        <taxon>Pseudomonadati</taxon>
        <taxon>Pseudomonadota</taxon>
        <taxon>Alphaproteobacteria</taxon>
        <taxon>Hyphomonadales</taxon>
        <taxon>Hyphomonadaceae</taxon>
        <taxon>Ponticaulis</taxon>
    </lineage>
</organism>
<dbReference type="Gene3D" id="3.40.50.10110">
    <property type="entry name" value="DNA polymerase III subunit chi"/>
    <property type="match status" value="1"/>
</dbReference>
<gene>
    <name evidence="1" type="ORF">ACFQDM_16305</name>
</gene>
<keyword evidence="2" id="KW-1185">Reference proteome</keyword>
<dbReference type="SUPFAM" id="SSF102400">
    <property type="entry name" value="DNA polymerase III chi subunit"/>
    <property type="match status" value="1"/>
</dbReference>
<evidence type="ECO:0000313" key="1">
    <source>
        <dbReference type="EMBL" id="MFC6199645.1"/>
    </source>
</evidence>
<evidence type="ECO:0000313" key="2">
    <source>
        <dbReference type="Proteomes" id="UP001596303"/>
    </source>
</evidence>
<dbReference type="NCBIfam" id="NF004347">
    <property type="entry name" value="PRK05728.1-4"/>
    <property type="match status" value="1"/>
</dbReference>
<dbReference type="GO" id="GO:0003887">
    <property type="term" value="F:DNA-directed DNA polymerase activity"/>
    <property type="evidence" value="ECO:0007669"/>
    <property type="project" value="UniProtKB-EC"/>
</dbReference>
<dbReference type="Proteomes" id="UP001596303">
    <property type="component" value="Unassembled WGS sequence"/>
</dbReference>
<accession>A0ABW1SDF0</accession>
<protein>
    <submittedName>
        <fullName evidence="1">DNA polymerase III subunit chi</fullName>
        <ecNumber evidence="1">2.7.7.7</ecNumber>
    </submittedName>
</protein>
<proteinExistence type="predicted"/>
<sequence length="150" mass="16951">MASEWWFYHLDRPPLAAALAPLFEKCLERDWRVLVVSPSQEVLDEIDKDLWTFRDDSFLPHGRDIGQAELQPVLLSSGAQNQNGAKVLVLLNGEGHDPKADFERVMVVFEDGDTHARGEARRQYAAARKAGLSVRYFQQTGQGGWKENKA</sequence>
<dbReference type="PANTHER" id="PTHR38767:SF1">
    <property type="entry name" value="DNA POLYMERASE III SUBUNIT CHI"/>
    <property type="match status" value="1"/>
</dbReference>
<reference evidence="2" key="1">
    <citation type="journal article" date="2019" name="Int. J. Syst. Evol. Microbiol.">
        <title>The Global Catalogue of Microorganisms (GCM) 10K type strain sequencing project: providing services to taxonomists for standard genome sequencing and annotation.</title>
        <authorList>
            <consortium name="The Broad Institute Genomics Platform"/>
            <consortium name="The Broad Institute Genome Sequencing Center for Infectious Disease"/>
            <person name="Wu L."/>
            <person name="Ma J."/>
        </authorList>
    </citation>
    <scope>NUCLEOTIDE SEQUENCE [LARGE SCALE GENOMIC DNA]</scope>
    <source>
        <strain evidence="2">CGMCC-1.15741</strain>
    </source>
</reference>
<dbReference type="EC" id="2.7.7.7" evidence="1"/>
<dbReference type="RefSeq" id="WP_377380882.1">
    <property type="nucleotide sequence ID" value="NZ_JBHSSW010000066.1"/>
</dbReference>
<dbReference type="InterPro" id="IPR036768">
    <property type="entry name" value="PolIII_chi_sf"/>
</dbReference>
<keyword evidence="1" id="KW-0808">Transferase</keyword>
<dbReference type="EMBL" id="JBHSSW010000066">
    <property type="protein sequence ID" value="MFC6199645.1"/>
    <property type="molecule type" value="Genomic_DNA"/>
</dbReference>
<dbReference type="PANTHER" id="PTHR38767">
    <property type="entry name" value="DNA POLYMERASE III SUBUNIT CHI"/>
    <property type="match status" value="1"/>
</dbReference>
<comment type="caution">
    <text evidence="1">The sequence shown here is derived from an EMBL/GenBank/DDBJ whole genome shotgun (WGS) entry which is preliminary data.</text>
</comment>
<name>A0ABW1SDF0_9PROT</name>
<dbReference type="InterPro" id="IPR007459">
    <property type="entry name" value="DNA_pol3_chi"/>
</dbReference>
<dbReference type="Pfam" id="PF04364">
    <property type="entry name" value="DNA_pol3_chi"/>
    <property type="match status" value="1"/>
</dbReference>